<dbReference type="Pfam" id="PF00903">
    <property type="entry name" value="Glyoxalase"/>
    <property type="match status" value="1"/>
</dbReference>
<dbReference type="InterPro" id="IPR029068">
    <property type="entry name" value="Glyas_Bleomycin-R_OHBP_Dase"/>
</dbReference>
<evidence type="ECO:0000259" key="7">
    <source>
        <dbReference type="PROSITE" id="PS51819"/>
    </source>
</evidence>
<dbReference type="InterPro" id="IPR005956">
    <property type="entry name" value="4OHPhenylPyrv_dOase"/>
</dbReference>
<dbReference type="AlphaFoldDB" id="U7QJT1"/>
<comment type="cofactor">
    <cofactor evidence="5">
        <name>Fe cation</name>
        <dbReference type="ChEBI" id="CHEBI:24875"/>
    </cofactor>
    <text evidence="5">Binds 1 Fe cation per subunit.</text>
</comment>
<dbReference type="InterPro" id="IPR037523">
    <property type="entry name" value="VOC_core"/>
</dbReference>
<feature type="region of interest" description="Disordered" evidence="6">
    <location>
        <begin position="354"/>
        <end position="373"/>
    </location>
</feature>
<dbReference type="PANTHER" id="PTHR11959:SF1">
    <property type="entry name" value="4-HYDROXYPHENYLPYRUVATE DIOXYGENASE"/>
    <property type="match status" value="1"/>
</dbReference>
<dbReference type="Gene3D" id="3.10.180.10">
    <property type="entry name" value="2,3-Dihydroxybiphenyl 1,2-Dioxygenase, domain 1"/>
    <property type="match status" value="2"/>
</dbReference>
<comment type="similarity">
    <text evidence="1">Belongs to the 4HPPD family.</text>
</comment>
<dbReference type="GO" id="GO:0003868">
    <property type="term" value="F:4-hydroxyphenylpyruvate dioxygenase activity"/>
    <property type="evidence" value="ECO:0007669"/>
    <property type="project" value="UniProtKB-EC"/>
</dbReference>
<dbReference type="EC" id="1.13.11.27" evidence="8"/>
<feature type="domain" description="VOC" evidence="7">
    <location>
        <begin position="2"/>
        <end position="128"/>
    </location>
</feature>
<evidence type="ECO:0000256" key="4">
    <source>
        <dbReference type="ARBA" id="ARBA00023004"/>
    </source>
</evidence>
<evidence type="ECO:0000256" key="5">
    <source>
        <dbReference type="PIRSR" id="PIRSR009283-1"/>
    </source>
</evidence>
<dbReference type="EMBL" id="AUZM01000013">
    <property type="protein sequence ID" value="ERT08224.1"/>
    <property type="molecule type" value="Genomic_DNA"/>
</dbReference>
<evidence type="ECO:0000313" key="8">
    <source>
        <dbReference type="EMBL" id="ERT08224.1"/>
    </source>
</evidence>
<keyword evidence="8" id="KW-0223">Dioxygenase</keyword>
<feature type="domain" description="VOC" evidence="7">
    <location>
        <begin position="155"/>
        <end position="308"/>
    </location>
</feature>
<dbReference type="InterPro" id="IPR041735">
    <property type="entry name" value="4OHPhenylPyrv_dOase_C"/>
</dbReference>
<feature type="binding site" evidence="5">
    <location>
        <position position="319"/>
    </location>
    <ligand>
        <name>Fe cation</name>
        <dbReference type="ChEBI" id="CHEBI:24875"/>
    </ligand>
</feature>
<dbReference type="CDD" id="cd07250">
    <property type="entry name" value="HPPD_C_like"/>
    <property type="match status" value="1"/>
</dbReference>
<keyword evidence="8" id="KW-0670">Pyruvate</keyword>
<proteinExistence type="inferred from homology"/>
<dbReference type="InterPro" id="IPR004360">
    <property type="entry name" value="Glyas_Fos-R_dOase_dom"/>
</dbReference>
<keyword evidence="8" id="KW-0560">Oxidoreductase</keyword>
<dbReference type="Proteomes" id="UP000017127">
    <property type="component" value="Unassembled WGS sequence"/>
</dbReference>
<reference evidence="8 9" key="1">
    <citation type="journal article" date="2013" name="Front. Microbiol.">
        <title>Comparative genomic analyses of the cyanobacterium, Lyngbya aestuarii BL J, a powerful hydrogen producer.</title>
        <authorList>
            <person name="Kothari A."/>
            <person name="Vaughn M."/>
            <person name="Garcia-Pichel F."/>
        </authorList>
    </citation>
    <scope>NUCLEOTIDE SEQUENCE [LARGE SCALE GENOMIC DNA]</scope>
    <source>
        <strain evidence="8 9">BL J</strain>
    </source>
</reference>
<dbReference type="GO" id="GO:0046872">
    <property type="term" value="F:metal ion binding"/>
    <property type="evidence" value="ECO:0007669"/>
    <property type="project" value="UniProtKB-KW"/>
</dbReference>
<feature type="binding site" evidence="5">
    <location>
        <position position="236"/>
    </location>
    <ligand>
        <name>Fe cation</name>
        <dbReference type="ChEBI" id="CHEBI:24875"/>
    </ligand>
</feature>
<dbReference type="InterPro" id="IPR041736">
    <property type="entry name" value="4OHPhenylPyrv_dOase_N"/>
</dbReference>
<dbReference type="PANTHER" id="PTHR11959">
    <property type="entry name" value="4-HYDROXYPHENYLPYRUVATE DIOXYGENASE"/>
    <property type="match status" value="1"/>
</dbReference>
<comment type="caution">
    <text evidence="8">The sequence shown here is derived from an EMBL/GenBank/DDBJ whole genome shotgun (WGS) entry which is preliminary data.</text>
</comment>
<dbReference type="SUPFAM" id="SSF54593">
    <property type="entry name" value="Glyoxalase/Bleomycin resistance protein/Dihydroxybiphenyl dioxygenase"/>
    <property type="match status" value="1"/>
</dbReference>
<evidence type="ECO:0000256" key="2">
    <source>
        <dbReference type="ARBA" id="ARBA00022723"/>
    </source>
</evidence>
<dbReference type="GO" id="GO:0006572">
    <property type="term" value="P:L-tyrosine catabolic process"/>
    <property type="evidence" value="ECO:0007669"/>
    <property type="project" value="TreeGrafter"/>
</dbReference>
<accession>U7QJT1</accession>
<evidence type="ECO:0000313" key="9">
    <source>
        <dbReference type="Proteomes" id="UP000017127"/>
    </source>
</evidence>
<dbReference type="NCBIfam" id="TIGR01263">
    <property type="entry name" value="4HPPD"/>
    <property type="match status" value="1"/>
</dbReference>
<name>U7QJT1_9CYAN</name>
<organism evidence="8 9">
    <name type="scientific">Lyngbya aestuarii BL J</name>
    <dbReference type="NCBI Taxonomy" id="1348334"/>
    <lineage>
        <taxon>Bacteria</taxon>
        <taxon>Bacillati</taxon>
        <taxon>Cyanobacteriota</taxon>
        <taxon>Cyanophyceae</taxon>
        <taxon>Oscillatoriophycideae</taxon>
        <taxon>Oscillatoriales</taxon>
        <taxon>Microcoleaceae</taxon>
        <taxon>Lyngbya</taxon>
    </lineage>
</organism>
<dbReference type="PROSITE" id="PS51819">
    <property type="entry name" value="VOC"/>
    <property type="match status" value="2"/>
</dbReference>
<feature type="compositionally biased region" description="Polar residues" evidence="6">
    <location>
        <begin position="357"/>
        <end position="367"/>
    </location>
</feature>
<dbReference type="OrthoDB" id="9780241at2"/>
<dbReference type="PIRSF" id="PIRSF009283">
    <property type="entry name" value="HPP_dOase"/>
    <property type="match status" value="1"/>
</dbReference>
<dbReference type="PATRIC" id="fig|1348334.3.peg.1755"/>
<evidence type="ECO:0000256" key="1">
    <source>
        <dbReference type="ARBA" id="ARBA00005877"/>
    </source>
</evidence>
<sequence>MQFDHLHFYVTNAKASRDWFIQKLGFQAQGCVTNSDTHTEIIQQGSVYFLLSSPVTDASPVAQYLHQHPSGIVDVGFQVEDIDSVAQRMKVEGVKMMQPIQQYSVDNSVLKWFTIVGWGGLHHTLVERPNHPHWKLLPSVPFPIPYSQVYSHIVGIDHVVLNVNSGDLQAAVNWYKQVLGFKSQQTFDIQTKRSGLHSQVLVDEHKNVQFPINEPTSEKSQIQEFIDVNRGAGIQHIALKTKNIIQVVGQLRQQGLPFISVSPFYYSQLQKQLNKNELSPADWKTIQEYEILIDMSDSDAMLLQIFTQPIFDEPTFFFEFIERRTSWVNGNFVEAEGFGEGNFQALFEAMEQEQIKRSQSSNQQPNSECMKGL</sequence>
<evidence type="ECO:0000256" key="3">
    <source>
        <dbReference type="ARBA" id="ARBA00022737"/>
    </source>
</evidence>
<keyword evidence="4 5" id="KW-0408">Iron</keyword>
<keyword evidence="3" id="KW-0677">Repeat</keyword>
<dbReference type="Pfam" id="PF13468">
    <property type="entry name" value="Glyoxalase_3"/>
    <property type="match status" value="1"/>
</dbReference>
<keyword evidence="9" id="KW-1185">Reference proteome</keyword>
<keyword evidence="2 5" id="KW-0479">Metal-binding</keyword>
<feature type="binding site" evidence="5">
    <location>
        <position position="158"/>
    </location>
    <ligand>
        <name>Fe cation</name>
        <dbReference type="ChEBI" id="CHEBI:24875"/>
    </ligand>
</feature>
<protein>
    <submittedName>
        <fullName evidence="8">4-hydroxyphenylpyruvate dioxygenase</fullName>
        <ecNumber evidence="8">1.13.11.27</ecNumber>
    </submittedName>
</protein>
<dbReference type="InterPro" id="IPR025870">
    <property type="entry name" value="Glyoxalase-like_dom"/>
</dbReference>
<gene>
    <name evidence="8" type="primary">hppD</name>
    <name evidence="8" type="ORF">M595_1801</name>
</gene>
<dbReference type="CDD" id="cd08342">
    <property type="entry name" value="HPPD_N_like"/>
    <property type="match status" value="1"/>
</dbReference>
<evidence type="ECO:0000256" key="6">
    <source>
        <dbReference type="SAM" id="MobiDB-lite"/>
    </source>
</evidence>